<gene>
    <name evidence="1" type="ORF">EAH73_21780</name>
</gene>
<comment type="caution">
    <text evidence="1">The sequence shown here is derived from an EMBL/GenBank/DDBJ whole genome shotgun (WGS) entry which is preliminary data.</text>
</comment>
<sequence length="168" mass="19580">MSPFDLVAAINGAVPQLLKPRRSLTWNDISDHCLFVLSEITDEPTDAHQRRRQTKRLNDAKQPLPLADLAPALHQLRGNVHDLNLYIYRATRGVTIVDVRYYPRSSLAPAYRAQDAELPPLLHVKVATLPWVALAQRQPKFDVNWERQVTRTWWRMRWLKYQFSTRSS</sequence>
<evidence type="ECO:0000313" key="2">
    <source>
        <dbReference type="Proteomes" id="UP000317646"/>
    </source>
</evidence>
<dbReference type="RefSeq" id="WP_140469560.1">
    <property type="nucleotide sequence ID" value="NZ_RCYZ01000014.1"/>
</dbReference>
<name>A0A502GB92_9BACT</name>
<dbReference type="EMBL" id="RCYZ01000014">
    <property type="protein sequence ID" value="TPG58952.1"/>
    <property type="molecule type" value="Genomic_DNA"/>
</dbReference>
<reference evidence="1 2" key="1">
    <citation type="journal article" date="2019" name="Environ. Microbiol.">
        <title>Species interactions and distinct microbial communities in high Arctic permafrost affected cryosols are associated with the CH4 and CO2 gas fluxes.</title>
        <authorList>
            <person name="Altshuler I."/>
            <person name="Hamel J."/>
            <person name="Turney S."/>
            <person name="Magnuson E."/>
            <person name="Levesque R."/>
            <person name="Greer C."/>
            <person name="Whyte L.G."/>
        </authorList>
    </citation>
    <scope>NUCLEOTIDE SEQUENCE [LARGE SCALE GENOMIC DNA]</scope>
    <source>
        <strain evidence="1 2">S9.2P</strain>
    </source>
</reference>
<keyword evidence="2" id="KW-1185">Reference proteome</keyword>
<dbReference type="OrthoDB" id="674560at2"/>
<proteinExistence type="predicted"/>
<organism evidence="1 2">
    <name type="scientific">Hymenobacter nivis</name>
    <dbReference type="NCBI Taxonomy" id="1850093"/>
    <lineage>
        <taxon>Bacteria</taxon>
        <taxon>Pseudomonadati</taxon>
        <taxon>Bacteroidota</taxon>
        <taxon>Cytophagia</taxon>
        <taxon>Cytophagales</taxon>
        <taxon>Hymenobacteraceae</taxon>
        <taxon>Hymenobacter</taxon>
    </lineage>
</organism>
<evidence type="ECO:0000313" key="1">
    <source>
        <dbReference type="EMBL" id="TPG58952.1"/>
    </source>
</evidence>
<protein>
    <submittedName>
        <fullName evidence="1">Uncharacterized protein</fullName>
    </submittedName>
</protein>
<dbReference type="AlphaFoldDB" id="A0A502GB92"/>
<accession>A0A502GB92</accession>
<dbReference type="Proteomes" id="UP000317646">
    <property type="component" value="Unassembled WGS sequence"/>
</dbReference>